<name>A0ACC0BN57_CATRO</name>
<protein>
    <submittedName>
        <fullName evidence="1">Uncharacterized protein</fullName>
    </submittedName>
</protein>
<keyword evidence="2" id="KW-1185">Reference proteome</keyword>
<sequence>MVKVNNANIGRGENVEEGGSSKGRVGKGKRVPSGVRAPDRFIFVKKASNFDEWTRKRRKIAPGHRVDLNDMKSIEIIPNLFNNIGWIFTKGEVLKRHEDRNVNKLDAYGRLLHYMISNIIIPNVGHESSITNMHLFVMLALHEHRRMNFGFMAIEHMLATQSSSTKCLPYSCFLMKIFQYFILNLVGVGDHIGPGKIYNKHTFKRMGFERNEEGMLVRGGQDENDEENEEQEAMNVEEEESVEEMEEKTHRREIRQKKR</sequence>
<reference evidence="2" key="1">
    <citation type="journal article" date="2023" name="Nat. Plants">
        <title>Single-cell RNA sequencing provides a high-resolution roadmap for understanding the multicellular compartmentation of specialized metabolism.</title>
        <authorList>
            <person name="Sun S."/>
            <person name="Shen X."/>
            <person name="Li Y."/>
            <person name="Li Y."/>
            <person name="Wang S."/>
            <person name="Li R."/>
            <person name="Zhang H."/>
            <person name="Shen G."/>
            <person name="Guo B."/>
            <person name="Wei J."/>
            <person name="Xu J."/>
            <person name="St-Pierre B."/>
            <person name="Chen S."/>
            <person name="Sun C."/>
        </authorList>
    </citation>
    <scope>NUCLEOTIDE SEQUENCE [LARGE SCALE GENOMIC DNA]</scope>
</reference>
<dbReference type="Proteomes" id="UP001060085">
    <property type="component" value="Linkage Group LG03"/>
</dbReference>
<accession>A0ACC0BN57</accession>
<comment type="caution">
    <text evidence="1">The sequence shown here is derived from an EMBL/GenBank/DDBJ whole genome shotgun (WGS) entry which is preliminary data.</text>
</comment>
<proteinExistence type="predicted"/>
<organism evidence="1 2">
    <name type="scientific">Catharanthus roseus</name>
    <name type="common">Madagascar periwinkle</name>
    <name type="synonym">Vinca rosea</name>
    <dbReference type="NCBI Taxonomy" id="4058"/>
    <lineage>
        <taxon>Eukaryota</taxon>
        <taxon>Viridiplantae</taxon>
        <taxon>Streptophyta</taxon>
        <taxon>Embryophyta</taxon>
        <taxon>Tracheophyta</taxon>
        <taxon>Spermatophyta</taxon>
        <taxon>Magnoliopsida</taxon>
        <taxon>eudicotyledons</taxon>
        <taxon>Gunneridae</taxon>
        <taxon>Pentapetalae</taxon>
        <taxon>asterids</taxon>
        <taxon>lamiids</taxon>
        <taxon>Gentianales</taxon>
        <taxon>Apocynaceae</taxon>
        <taxon>Rauvolfioideae</taxon>
        <taxon>Vinceae</taxon>
        <taxon>Catharanthinae</taxon>
        <taxon>Catharanthus</taxon>
    </lineage>
</organism>
<gene>
    <name evidence="1" type="ORF">M9H77_14387</name>
</gene>
<dbReference type="EMBL" id="CM044703">
    <property type="protein sequence ID" value="KAI5674023.1"/>
    <property type="molecule type" value="Genomic_DNA"/>
</dbReference>
<evidence type="ECO:0000313" key="1">
    <source>
        <dbReference type="EMBL" id="KAI5674023.1"/>
    </source>
</evidence>
<evidence type="ECO:0000313" key="2">
    <source>
        <dbReference type="Proteomes" id="UP001060085"/>
    </source>
</evidence>